<accession>A0A2T2WCX1</accession>
<keyword evidence="2" id="KW-1277">Toxin-antitoxin system</keyword>
<dbReference type="InterPro" id="IPR051813">
    <property type="entry name" value="HepT_RNase_toxin"/>
</dbReference>
<reference evidence="6 7" key="1">
    <citation type="journal article" date="2014" name="BMC Genomics">
        <title>Comparison of environmental and isolate Sulfobacillus genomes reveals diverse carbon, sulfur, nitrogen, and hydrogen metabolisms.</title>
        <authorList>
            <person name="Justice N.B."/>
            <person name="Norman A."/>
            <person name="Brown C.T."/>
            <person name="Singh A."/>
            <person name="Thomas B.C."/>
            <person name="Banfield J.F."/>
        </authorList>
    </citation>
    <scope>NUCLEOTIDE SEQUENCE [LARGE SCALE GENOMIC DNA]</scope>
    <source>
        <strain evidence="6">AMDSBA3</strain>
    </source>
</reference>
<gene>
    <name evidence="6" type="ORF">C7B45_16705</name>
</gene>
<sequence>MMARPRAYLEQILQSLDRIASYAADGSRAFFESPLLQDGIVHNLELIGASVKELPADLLAGYPDIPWSSIARMRDRLAHHYLGLDLELVWEVVGHDLPPLKDAVVAMLRTMGQVPE</sequence>
<evidence type="ECO:0000256" key="3">
    <source>
        <dbReference type="ARBA" id="ARBA00022722"/>
    </source>
</evidence>
<keyword evidence="4" id="KW-0547">Nucleotide-binding</keyword>
<evidence type="ECO:0000256" key="2">
    <source>
        <dbReference type="ARBA" id="ARBA00022649"/>
    </source>
</evidence>
<keyword evidence="1" id="KW-0597">Phosphoprotein</keyword>
<protein>
    <submittedName>
        <fullName evidence="6">DUF86 domain-containing protein</fullName>
    </submittedName>
</protein>
<dbReference type="GO" id="GO:0016787">
    <property type="term" value="F:hydrolase activity"/>
    <property type="evidence" value="ECO:0007669"/>
    <property type="project" value="UniProtKB-KW"/>
</dbReference>
<evidence type="ECO:0000256" key="4">
    <source>
        <dbReference type="ARBA" id="ARBA00022741"/>
    </source>
</evidence>
<dbReference type="Pfam" id="PF01934">
    <property type="entry name" value="HepT-like"/>
    <property type="match status" value="1"/>
</dbReference>
<dbReference type="Proteomes" id="UP000241848">
    <property type="component" value="Unassembled WGS sequence"/>
</dbReference>
<dbReference type="GO" id="GO:0004540">
    <property type="term" value="F:RNA nuclease activity"/>
    <property type="evidence" value="ECO:0007669"/>
    <property type="project" value="InterPro"/>
</dbReference>
<dbReference type="AlphaFoldDB" id="A0A2T2WCX1"/>
<keyword evidence="3" id="KW-0540">Nuclease</keyword>
<dbReference type="PANTHER" id="PTHR34139">
    <property type="entry name" value="UPF0331 PROTEIN MJ0127"/>
    <property type="match status" value="1"/>
</dbReference>
<comment type="caution">
    <text evidence="6">The sequence shown here is derived from an EMBL/GenBank/DDBJ whole genome shotgun (WGS) entry which is preliminary data.</text>
</comment>
<dbReference type="GO" id="GO:0110001">
    <property type="term" value="C:toxin-antitoxin complex"/>
    <property type="evidence" value="ECO:0007669"/>
    <property type="project" value="InterPro"/>
</dbReference>
<evidence type="ECO:0000256" key="1">
    <source>
        <dbReference type="ARBA" id="ARBA00022553"/>
    </source>
</evidence>
<organism evidence="6 7">
    <name type="scientific">Sulfobacillus acidophilus</name>
    <dbReference type="NCBI Taxonomy" id="53633"/>
    <lineage>
        <taxon>Bacteria</taxon>
        <taxon>Bacillati</taxon>
        <taxon>Bacillota</taxon>
        <taxon>Clostridia</taxon>
        <taxon>Eubacteriales</taxon>
        <taxon>Clostridiales Family XVII. Incertae Sedis</taxon>
        <taxon>Sulfobacillus</taxon>
    </lineage>
</organism>
<evidence type="ECO:0000313" key="7">
    <source>
        <dbReference type="Proteomes" id="UP000241848"/>
    </source>
</evidence>
<dbReference type="InterPro" id="IPR008201">
    <property type="entry name" value="HepT-like"/>
</dbReference>
<dbReference type="GO" id="GO:0000166">
    <property type="term" value="F:nucleotide binding"/>
    <property type="evidence" value="ECO:0007669"/>
    <property type="project" value="UniProtKB-KW"/>
</dbReference>
<dbReference type="PANTHER" id="PTHR34139:SF1">
    <property type="entry name" value="RNASE MJ1380-RELATED"/>
    <property type="match status" value="1"/>
</dbReference>
<evidence type="ECO:0000313" key="6">
    <source>
        <dbReference type="EMBL" id="PSR20070.1"/>
    </source>
</evidence>
<evidence type="ECO:0000256" key="5">
    <source>
        <dbReference type="ARBA" id="ARBA00022801"/>
    </source>
</evidence>
<dbReference type="EMBL" id="PXYV01000090">
    <property type="protein sequence ID" value="PSR20070.1"/>
    <property type="molecule type" value="Genomic_DNA"/>
</dbReference>
<name>A0A2T2WCX1_9FIRM</name>
<proteinExistence type="predicted"/>
<keyword evidence="5" id="KW-0378">Hydrolase</keyword>